<dbReference type="PATRIC" id="fig|862908.3.peg.2157"/>
<dbReference type="STRING" id="862908.BMS_2266"/>
<evidence type="ECO:0000256" key="1">
    <source>
        <dbReference type="SAM" id="Phobius"/>
    </source>
</evidence>
<proteinExistence type="predicted"/>
<dbReference type="Proteomes" id="UP000008963">
    <property type="component" value="Chromosome"/>
</dbReference>
<dbReference type="HOGENOM" id="CLU_393180_0_0_7"/>
<dbReference type="Pfam" id="PF13387">
    <property type="entry name" value="Lnb_N"/>
    <property type="match status" value="1"/>
</dbReference>
<reference evidence="5" key="1">
    <citation type="journal article" date="2013" name="ISME J.">
        <title>A small predatory core genome in the divergent marine Bacteriovorax marinus SJ and the terrestrial Bdellovibrio bacteriovorus.</title>
        <authorList>
            <person name="Crossman L.C."/>
            <person name="Chen H."/>
            <person name="Cerdeno-Tarraga A.M."/>
            <person name="Brooks K."/>
            <person name="Quail M.A."/>
            <person name="Pineiro S.A."/>
            <person name="Hobley L."/>
            <person name="Sockett R.E."/>
            <person name="Bentley S.D."/>
            <person name="Parkhill J."/>
            <person name="Williams H.N."/>
            <person name="Stine O.C."/>
        </authorList>
    </citation>
    <scope>NUCLEOTIDE SEQUENCE [LARGE SCALE GENOMIC DNA]</scope>
    <source>
        <strain evidence="5">ATCC BAA-682 / DSM 15412 / SJ</strain>
    </source>
</reference>
<gene>
    <name evidence="4" type="ordered locus">BMS_2266</name>
</gene>
<dbReference type="InterPro" id="IPR025178">
    <property type="entry name" value="Lnb_N"/>
</dbReference>
<keyword evidence="1" id="KW-0472">Membrane</keyword>
<dbReference type="AlphaFoldDB" id="E1X496"/>
<dbReference type="eggNOG" id="COG3228">
    <property type="taxonomic scope" value="Bacteria"/>
</dbReference>
<evidence type="ECO:0000313" key="5">
    <source>
        <dbReference type="Proteomes" id="UP000008963"/>
    </source>
</evidence>
<dbReference type="GO" id="GO:0008237">
    <property type="term" value="F:metallopeptidase activity"/>
    <property type="evidence" value="ECO:0007669"/>
    <property type="project" value="InterPro"/>
</dbReference>
<feature type="domain" description="DUF7844" evidence="3">
    <location>
        <begin position="140"/>
        <end position="305"/>
    </location>
</feature>
<dbReference type="Pfam" id="PF25226">
    <property type="entry name" value="DUF7844"/>
    <property type="match status" value="1"/>
</dbReference>
<keyword evidence="1" id="KW-1133">Transmembrane helix</keyword>
<feature type="domain" description="Lnb N-terminal periplasmic" evidence="2">
    <location>
        <begin position="330"/>
        <end position="477"/>
    </location>
</feature>
<dbReference type="Gene3D" id="3.40.390.10">
    <property type="entry name" value="Collagenase (Catalytic Domain)"/>
    <property type="match status" value="1"/>
</dbReference>
<protein>
    <submittedName>
        <fullName evidence="4">Uncharacterized protein</fullName>
    </submittedName>
</protein>
<keyword evidence="5" id="KW-1185">Reference proteome</keyword>
<dbReference type="InterPro" id="IPR057166">
    <property type="entry name" value="DUF7844"/>
</dbReference>
<accession>E1X496</accession>
<name>E1X496_HALMS</name>
<organism evidence="4 5">
    <name type="scientific">Halobacteriovorax marinus (strain ATCC BAA-682 / DSM 15412 / SJ)</name>
    <name type="common">Bacteriovorax marinus</name>
    <dbReference type="NCBI Taxonomy" id="862908"/>
    <lineage>
        <taxon>Bacteria</taxon>
        <taxon>Pseudomonadati</taxon>
        <taxon>Bdellovibrionota</taxon>
        <taxon>Bacteriovoracia</taxon>
        <taxon>Bacteriovoracales</taxon>
        <taxon>Halobacteriovoraceae</taxon>
        <taxon>Halobacteriovorax</taxon>
    </lineage>
</organism>
<dbReference type="InterPro" id="IPR024079">
    <property type="entry name" value="MetalloPept_cat_dom_sf"/>
</dbReference>
<keyword evidence="1" id="KW-0812">Transmembrane</keyword>
<dbReference type="KEGG" id="bmx:BMS_2266"/>
<evidence type="ECO:0000259" key="2">
    <source>
        <dbReference type="Pfam" id="PF13387"/>
    </source>
</evidence>
<evidence type="ECO:0000313" key="4">
    <source>
        <dbReference type="EMBL" id="CBW27068.1"/>
    </source>
</evidence>
<feature type="transmembrane region" description="Helical" evidence="1">
    <location>
        <begin position="26"/>
        <end position="48"/>
    </location>
</feature>
<dbReference type="EMBL" id="FQ312005">
    <property type="protein sequence ID" value="CBW27068.1"/>
    <property type="molecule type" value="Genomic_DNA"/>
</dbReference>
<evidence type="ECO:0000259" key="3">
    <source>
        <dbReference type="Pfam" id="PF25226"/>
    </source>
</evidence>
<sequence length="701" mass="82633">MFIGLKVADTLRNCFYHIREEMNIKLIHIFCFLILSILSSTSSADIFLNKELKEQLQKEEIDRIHQFISETLDIMPDKMIKHFGNVELNFTKVANRSLPKLSSPQELRKELWAESDSDHSESEESFGALAYTKKEFFGSDYKINLHNEFLPIILDESQRDLPSSNNHKTMYQVVKATLVHELSHVFDLRKLSPEEVYGDDEFWRDIREFEEDTLRRIRMEDKRHRKLQLMKYVKYNVSNTASFRSVFKSITSNNLDIQSPDNYEFVNAQEAFAVNMEYFLLDSEYKCRKPALYNYLSKFFVHDPFPEVQCMTPKIRVGNPLTGNLNYLDLDPSRIYQIHYLFAGEGKEMMSKWGHAMLRVVMCSPEREEVSEKCLEDIKEDIVISYRASITGGEINYVSGITGKYPSVLYTYGMPEIITEYTIKEDRELFSIPIQMSKREIQNTVDRIQEGFWSYTGKYKFVSNNCATETFNFLKSVFFNQEITLAVDGIVVPGDIISFLHKYKRIKSNNLDDYRKDEKNFYSRYVDRGAKSFESLQAQQLIDNKIGFAEYYKELRPQQRASYFNGRADQLTKNDIINFLRVENIILQKRQIEYDSEVNKLVLENFKKREDMQDLSQEMQVWTMRFSPYGIIRGGYGVPYQSEVISIEEQMDIFYNLKNIYDLAFENSDIESEKSIDIDQRISRTKENRMKLIKLLKKQIH</sequence>